<feature type="region of interest" description="Disordered" evidence="1">
    <location>
        <begin position="1"/>
        <end position="48"/>
    </location>
</feature>
<sequence>MDNQHEGNRIQYDGPRNVLPHSITNSSREAQKKYMEATEKKKTTPKPPVSFAFRQTVACEDNTTKYIFKYITKGTHMNR</sequence>
<evidence type="ECO:0000313" key="2">
    <source>
        <dbReference type="EnsemblPlants" id="AET7Gv20688300.25"/>
    </source>
</evidence>
<feature type="compositionally biased region" description="Basic and acidic residues" evidence="1">
    <location>
        <begin position="29"/>
        <end position="42"/>
    </location>
</feature>
<keyword evidence="3" id="KW-1185">Reference proteome</keyword>
<reference evidence="3" key="1">
    <citation type="journal article" date="2014" name="Science">
        <title>Ancient hybridizations among the ancestral genomes of bread wheat.</title>
        <authorList>
            <consortium name="International Wheat Genome Sequencing Consortium,"/>
            <person name="Marcussen T."/>
            <person name="Sandve S.R."/>
            <person name="Heier L."/>
            <person name="Spannagl M."/>
            <person name="Pfeifer M."/>
            <person name="Jakobsen K.S."/>
            <person name="Wulff B.B."/>
            <person name="Steuernagel B."/>
            <person name="Mayer K.F."/>
            <person name="Olsen O.A."/>
        </authorList>
    </citation>
    <scope>NUCLEOTIDE SEQUENCE [LARGE SCALE GENOMIC DNA]</scope>
    <source>
        <strain evidence="3">cv. AL8/78</strain>
    </source>
</reference>
<accession>A0A453RSK7</accession>
<evidence type="ECO:0000256" key="1">
    <source>
        <dbReference type="SAM" id="MobiDB-lite"/>
    </source>
</evidence>
<protein>
    <submittedName>
        <fullName evidence="2">Uncharacterized protein</fullName>
    </submittedName>
</protein>
<dbReference type="Gramene" id="AET7Gv20688300.25">
    <property type="protein sequence ID" value="AET7Gv20688300.25"/>
    <property type="gene ID" value="AET7Gv20688300"/>
</dbReference>
<evidence type="ECO:0000313" key="3">
    <source>
        <dbReference type="Proteomes" id="UP000015105"/>
    </source>
</evidence>
<name>A0A453RSK7_AEGTS</name>
<organism evidence="2 3">
    <name type="scientific">Aegilops tauschii subsp. strangulata</name>
    <name type="common">Goatgrass</name>
    <dbReference type="NCBI Taxonomy" id="200361"/>
    <lineage>
        <taxon>Eukaryota</taxon>
        <taxon>Viridiplantae</taxon>
        <taxon>Streptophyta</taxon>
        <taxon>Embryophyta</taxon>
        <taxon>Tracheophyta</taxon>
        <taxon>Spermatophyta</taxon>
        <taxon>Magnoliopsida</taxon>
        <taxon>Liliopsida</taxon>
        <taxon>Poales</taxon>
        <taxon>Poaceae</taxon>
        <taxon>BOP clade</taxon>
        <taxon>Pooideae</taxon>
        <taxon>Triticodae</taxon>
        <taxon>Triticeae</taxon>
        <taxon>Triticinae</taxon>
        <taxon>Aegilops</taxon>
    </lineage>
</organism>
<proteinExistence type="predicted"/>
<dbReference type="Proteomes" id="UP000015105">
    <property type="component" value="Chromosome 7D"/>
</dbReference>
<dbReference type="AlphaFoldDB" id="A0A453RSK7"/>
<reference evidence="2" key="4">
    <citation type="submission" date="2019-03" db="UniProtKB">
        <authorList>
            <consortium name="EnsemblPlants"/>
        </authorList>
    </citation>
    <scope>IDENTIFICATION</scope>
</reference>
<reference evidence="2" key="5">
    <citation type="journal article" date="2021" name="G3 (Bethesda)">
        <title>Aegilops tauschii genome assembly Aet v5.0 features greater sequence contiguity and improved annotation.</title>
        <authorList>
            <person name="Wang L."/>
            <person name="Zhu T."/>
            <person name="Rodriguez J.C."/>
            <person name="Deal K.R."/>
            <person name="Dubcovsky J."/>
            <person name="McGuire P.E."/>
            <person name="Lux T."/>
            <person name="Spannagl M."/>
            <person name="Mayer K.F.X."/>
            <person name="Baldrich P."/>
            <person name="Meyers B.C."/>
            <person name="Huo N."/>
            <person name="Gu Y.Q."/>
            <person name="Zhou H."/>
            <person name="Devos K.M."/>
            <person name="Bennetzen J.L."/>
            <person name="Unver T."/>
            <person name="Budak H."/>
            <person name="Gulick P.J."/>
            <person name="Galiba G."/>
            <person name="Kalapos B."/>
            <person name="Nelson D.R."/>
            <person name="Li P."/>
            <person name="You F.M."/>
            <person name="Luo M.C."/>
            <person name="Dvorak J."/>
        </authorList>
    </citation>
    <scope>NUCLEOTIDE SEQUENCE [LARGE SCALE GENOMIC DNA]</scope>
    <source>
        <strain evidence="2">cv. AL8/78</strain>
    </source>
</reference>
<dbReference type="EnsemblPlants" id="AET7Gv20688300.25">
    <property type="protein sequence ID" value="AET7Gv20688300.25"/>
    <property type="gene ID" value="AET7Gv20688300"/>
</dbReference>
<reference evidence="3" key="2">
    <citation type="journal article" date="2017" name="Nat. Plants">
        <title>The Aegilops tauschii genome reveals multiple impacts of transposons.</title>
        <authorList>
            <person name="Zhao G."/>
            <person name="Zou C."/>
            <person name="Li K."/>
            <person name="Wang K."/>
            <person name="Li T."/>
            <person name="Gao L."/>
            <person name="Zhang X."/>
            <person name="Wang H."/>
            <person name="Yang Z."/>
            <person name="Liu X."/>
            <person name="Jiang W."/>
            <person name="Mao L."/>
            <person name="Kong X."/>
            <person name="Jiao Y."/>
            <person name="Jia J."/>
        </authorList>
    </citation>
    <scope>NUCLEOTIDE SEQUENCE [LARGE SCALE GENOMIC DNA]</scope>
    <source>
        <strain evidence="3">cv. AL8/78</strain>
    </source>
</reference>
<reference evidence="2" key="3">
    <citation type="journal article" date="2017" name="Nature">
        <title>Genome sequence of the progenitor of the wheat D genome Aegilops tauschii.</title>
        <authorList>
            <person name="Luo M.C."/>
            <person name="Gu Y.Q."/>
            <person name="Puiu D."/>
            <person name="Wang H."/>
            <person name="Twardziok S.O."/>
            <person name="Deal K.R."/>
            <person name="Huo N."/>
            <person name="Zhu T."/>
            <person name="Wang L."/>
            <person name="Wang Y."/>
            <person name="McGuire P.E."/>
            <person name="Liu S."/>
            <person name="Long H."/>
            <person name="Ramasamy R.K."/>
            <person name="Rodriguez J.C."/>
            <person name="Van S.L."/>
            <person name="Yuan L."/>
            <person name="Wang Z."/>
            <person name="Xia Z."/>
            <person name="Xiao L."/>
            <person name="Anderson O.D."/>
            <person name="Ouyang S."/>
            <person name="Liang Y."/>
            <person name="Zimin A.V."/>
            <person name="Pertea G."/>
            <person name="Qi P."/>
            <person name="Bennetzen J.L."/>
            <person name="Dai X."/>
            <person name="Dawson M.W."/>
            <person name="Muller H.G."/>
            <person name="Kugler K."/>
            <person name="Rivarola-Duarte L."/>
            <person name="Spannagl M."/>
            <person name="Mayer K.F.X."/>
            <person name="Lu F.H."/>
            <person name="Bevan M.W."/>
            <person name="Leroy P."/>
            <person name="Li P."/>
            <person name="You F.M."/>
            <person name="Sun Q."/>
            <person name="Liu Z."/>
            <person name="Lyons E."/>
            <person name="Wicker T."/>
            <person name="Salzberg S.L."/>
            <person name="Devos K.M."/>
            <person name="Dvorak J."/>
        </authorList>
    </citation>
    <scope>NUCLEOTIDE SEQUENCE [LARGE SCALE GENOMIC DNA]</scope>
    <source>
        <strain evidence="2">cv. AL8/78</strain>
    </source>
</reference>